<dbReference type="RefSeq" id="WP_208242859.1">
    <property type="nucleotide sequence ID" value="NZ_JAGEPF010000012.1"/>
</dbReference>
<protein>
    <submittedName>
        <fullName evidence="1">Uncharacterized protein</fullName>
    </submittedName>
</protein>
<keyword evidence="2" id="KW-1185">Reference proteome</keyword>
<accession>A0ABS3RSY5</accession>
<evidence type="ECO:0000313" key="2">
    <source>
        <dbReference type="Proteomes" id="UP000680206"/>
    </source>
</evidence>
<evidence type="ECO:0000313" key="1">
    <source>
        <dbReference type="EMBL" id="MBO2459838.1"/>
    </source>
</evidence>
<reference evidence="1 2" key="1">
    <citation type="submission" date="2021-03" db="EMBL/GenBank/DDBJ databases">
        <title>Actinomadura violae sp. nov., isolated from lichen in Thailand.</title>
        <authorList>
            <person name="Kanchanasin P."/>
            <person name="Saeng-In P."/>
            <person name="Phongsopitanun W."/>
            <person name="Yuki M."/>
            <person name="Kudo T."/>
            <person name="Ohkuma M."/>
            <person name="Tanasupawat S."/>
        </authorList>
    </citation>
    <scope>NUCLEOTIDE SEQUENCE [LARGE SCALE GENOMIC DNA]</scope>
    <source>
        <strain evidence="1 2">LCR2-06</strain>
    </source>
</reference>
<comment type="caution">
    <text evidence="1">The sequence shown here is derived from an EMBL/GenBank/DDBJ whole genome shotgun (WGS) entry which is preliminary data.</text>
</comment>
<name>A0ABS3RSY5_9ACTN</name>
<dbReference type="EMBL" id="JAGEPF010000012">
    <property type="protein sequence ID" value="MBO2459838.1"/>
    <property type="molecule type" value="Genomic_DNA"/>
</dbReference>
<organism evidence="1 2">
    <name type="scientific">Actinomadura violacea</name>
    <dbReference type="NCBI Taxonomy" id="2819934"/>
    <lineage>
        <taxon>Bacteria</taxon>
        <taxon>Bacillati</taxon>
        <taxon>Actinomycetota</taxon>
        <taxon>Actinomycetes</taxon>
        <taxon>Streptosporangiales</taxon>
        <taxon>Thermomonosporaceae</taxon>
        <taxon>Actinomadura</taxon>
    </lineage>
</organism>
<proteinExistence type="predicted"/>
<gene>
    <name evidence="1" type="ORF">J4709_19850</name>
</gene>
<dbReference type="Proteomes" id="UP000680206">
    <property type="component" value="Unassembled WGS sequence"/>
</dbReference>
<sequence length="174" mass="19891">MTLHSEDVDDLDQILTEYAEHVRQRHQHYQDKHNGQVCDFCCYLAAVVAFPPNRGTVEVFQSPQGDTITQIDEDGWAACERCAPLVLKRQLHLLIDRSLRLNPQYGVWNRHERAAHRADYKRLYRTLFKAGLGKPEPIDPSMPALPSQVLAIAPCEYPAGKCPARCQGFHIEER</sequence>